<accession>A0A1B7MU45</accession>
<proteinExistence type="predicted"/>
<dbReference type="OrthoDB" id="5592585at2759"/>
<dbReference type="EMBL" id="KV448438">
    <property type="protein sequence ID" value="OAX36144.1"/>
    <property type="molecule type" value="Genomic_DNA"/>
</dbReference>
<evidence type="ECO:0000313" key="1">
    <source>
        <dbReference type="EMBL" id="OAX36144.1"/>
    </source>
</evidence>
<evidence type="ECO:0000313" key="2">
    <source>
        <dbReference type="Proteomes" id="UP000092154"/>
    </source>
</evidence>
<dbReference type="InParanoid" id="A0A1B7MU45"/>
<organism evidence="1 2">
    <name type="scientific">Rhizopogon vinicolor AM-OR11-026</name>
    <dbReference type="NCBI Taxonomy" id="1314800"/>
    <lineage>
        <taxon>Eukaryota</taxon>
        <taxon>Fungi</taxon>
        <taxon>Dikarya</taxon>
        <taxon>Basidiomycota</taxon>
        <taxon>Agaricomycotina</taxon>
        <taxon>Agaricomycetes</taxon>
        <taxon>Agaricomycetidae</taxon>
        <taxon>Boletales</taxon>
        <taxon>Suillineae</taxon>
        <taxon>Rhizopogonaceae</taxon>
        <taxon>Rhizopogon</taxon>
    </lineage>
</organism>
<reference evidence="1 2" key="1">
    <citation type="submission" date="2016-06" db="EMBL/GenBank/DDBJ databases">
        <title>Comparative genomics of the ectomycorrhizal sister species Rhizopogon vinicolor and Rhizopogon vesiculosus (Basidiomycota: Boletales) reveals a divergence of the mating type B locus.</title>
        <authorList>
            <consortium name="DOE Joint Genome Institute"/>
            <person name="Mujic A.B."/>
            <person name="Kuo A."/>
            <person name="Tritt A."/>
            <person name="Lipzen A."/>
            <person name="Chen C."/>
            <person name="Johnson J."/>
            <person name="Sharma A."/>
            <person name="Barry K."/>
            <person name="Grigoriev I.V."/>
            <person name="Spatafora J.W."/>
        </authorList>
    </citation>
    <scope>NUCLEOTIDE SEQUENCE [LARGE SCALE GENOMIC DNA]</scope>
    <source>
        <strain evidence="1 2">AM-OR11-026</strain>
    </source>
</reference>
<gene>
    <name evidence="1" type="ORF">K503DRAFT_695684</name>
</gene>
<keyword evidence="2" id="KW-1185">Reference proteome</keyword>
<dbReference type="Proteomes" id="UP000092154">
    <property type="component" value="Unassembled WGS sequence"/>
</dbReference>
<dbReference type="AlphaFoldDB" id="A0A1B7MU45"/>
<sequence length="81" mass="8918">MCAHDTSVSQPTNVQKHVAARALDHPLSTKLFELKVPECLDSYIVAAPLAPSYTPPGHATRGFKVYSTQTNTVMFLKDTWS</sequence>
<protein>
    <submittedName>
        <fullName evidence="1">Uncharacterized protein</fullName>
    </submittedName>
</protein>
<name>A0A1B7MU45_9AGAM</name>